<accession>A0A1H3ZGW5</accession>
<evidence type="ECO:0000256" key="2">
    <source>
        <dbReference type="ARBA" id="ARBA00005658"/>
    </source>
</evidence>
<gene>
    <name evidence="9" type="ORF">SAMN05421743_103239</name>
</gene>
<name>A0A1H3ZGW5_9BACI</name>
<dbReference type="STRING" id="571932.SAMN05421743_103239"/>
<evidence type="ECO:0000313" key="10">
    <source>
        <dbReference type="Proteomes" id="UP000198584"/>
    </source>
</evidence>
<comment type="subcellular location">
    <subcellularLocation>
        <location evidence="1">Cell membrane</location>
        <topology evidence="1">Multi-pass membrane protein</topology>
    </subcellularLocation>
</comment>
<feature type="transmembrane region" description="Helical" evidence="8">
    <location>
        <begin position="89"/>
        <end position="110"/>
    </location>
</feature>
<feature type="transmembrane region" description="Helical" evidence="8">
    <location>
        <begin position="194"/>
        <end position="215"/>
    </location>
</feature>
<keyword evidence="3" id="KW-0813">Transport</keyword>
<feature type="transmembrane region" description="Helical" evidence="8">
    <location>
        <begin position="227"/>
        <end position="248"/>
    </location>
</feature>
<dbReference type="OrthoDB" id="9775735at2"/>
<keyword evidence="10" id="KW-1185">Reference proteome</keyword>
<dbReference type="GO" id="GO:0005886">
    <property type="term" value="C:plasma membrane"/>
    <property type="evidence" value="ECO:0007669"/>
    <property type="project" value="UniProtKB-SubCell"/>
</dbReference>
<evidence type="ECO:0000256" key="7">
    <source>
        <dbReference type="ARBA" id="ARBA00023136"/>
    </source>
</evidence>
<feature type="transmembrane region" description="Helical" evidence="8">
    <location>
        <begin position="446"/>
        <end position="466"/>
    </location>
</feature>
<reference evidence="9 10" key="1">
    <citation type="submission" date="2016-10" db="EMBL/GenBank/DDBJ databases">
        <authorList>
            <person name="de Groot N.N."/>
        </authorList>
    </citation>
    <scope>NUCLEOTIDE SEQUENCE [LARGE SCALE GENOMIC DNA]</scope>
    <source>
        <strain evidence="9 10">CCM7597</strain>
    </source>
</reference>
<dbReference type="Pfam" id="PF02028">
    <property type="entry name" value="BCCT"/>
    <property type="match status" value="1"/>
</dbReference>
<dbReference type="EMBL" id="FNQR01000003">
    <property type="protein sequence ID" value="SEA22885.1"/>
    <property type="molecule type" value="Genomic_DNA"/>
</dbReference>
<dbReference type="PANTHER" id="PTHR30047:SF7">
    <property type="entry name" value="HIGH-AFFINITY CHOLINE TRANSPORT PROTEIN"/>
    <property type="match status" value="1"/>
</dbReference>
<proteinExistence type="inferred from homology"/>
<keyword evidence="4" id="KW-1003">Cell membrane</keyword>
<dbReference type="InterPro" id="IPR000060">
    <property type="entry name" value="BCCT_transptr"/>
</dbReference>
<evidence type="ECO:0000256" key="3">
    <source>
        <dbReference type="ARBA" id="ARBA00022448"/>
    </source>
</evidence>
<evidence type="ECO:0000256" key="8">
    <source>
        <dbReference type="SAM" id="Phobius"/>
    </source>
</evidence>
<keyword evidence="5 8" id="KW-0812">Transmembrane</keyword>
<feature type="transmembrane region" description="Helical" evidence="8">
    <location>
        <begin position="405"/>
        <end position="425"/>
    </location>
</feature>
<protein>
    <submittedName>
        <fullName evidence="9">Betaine/carnitine transporter, BCCT family</fullName>
    </submittedName>
</protein>
<evidence type="ECO:0000256" key="4">
    <source>
        <dbReference type="ARBA" id="ARBA00022475"/>
    </source>
</evidence>
<sequence>MYLKKSLIDWPFFLVAFLSLLILCSIVFFYPNVTHTWLEQMHVQLTDMTGVLYLWIGFSSLIFLIWAAFSKHGQIRLGKKDESPEFSTFSWISMIFCAGIGSGIMYWGAIEWGYYYLEPPLGLIPGTPFAVEWSAAYGLFHYGPTAWAIYCLPALPIAYLYHVKKVPILKISEACRPVLNHHTDGFVGKLIDMFFMIGLLGASGTTLGISIPMMAEGVKRLTGIQHTYLLDIILLLVCTIVFAVSVFAGMEKGVKRLSNINVYLVFSLLIFVTIFGPTFFILEISTNSVGLVLNNFFRLNTWMDPIAQSGFPEKWTIFYWAWWIVYAPFIGLFIAKISRGRTIKEMILGTIIFGPVGCWLFFFVLGNYGLYLQNTTQLDVASMIKQGHSNEAVISIIHSLPFGDFTLILFLILAIIFVATTYDTSSYMLAAVTQRKIEGEPIRLNRLFWAFSLALPPMALLIIGGLTSLQAVTLLVAIPSCIIMVLLSLSFLKLL</sequence>
<dbReference type="Proteomes" id="UP000198584">
    <property type="component" value="Unassembled WGS sequence"/>
</dbReference>
<dbReference type="NCBIfam" id="TIGR00842">
    <property type="entry name" value="bcct"/>
    <property type="match status" value="1"/>
</dbReference>
<feature type="transmembrane region" description="Helical" evidence="8">
    <location>
        <begin position="50"/>
        <end position="69"/>
    </location>
</feature>
<feature type="transmembrane region" description="Helical" evidence="8">
    <location>
        <begin position="260"/>
        <end position="282"/>
    </location>
</feature>
<feature type="transmembrane region" description="Helical" evidence="8">
    <location>
        <begin position="317"/>
        <end position="335"/>
    </location>
</feature>
<feature type="transmembrane region" description="Helical" evidence="8">
    <location>
        <begin position="139"/>
        <end position="161"/>
    </location>
</feature>
<feature type="transmembrane region" description="Helical" evidence="8">
    <location>
        <begin position="472"/>
        <end position="492"/>
    </location>
</feature>
<dbReference type="AlphaFoldDB" id="A0A1H3ZGW5"/>
<keyword evidence="6 8" id="KW-1133">Transmembrane helix</keyword>
<organism evidence="9 10">
    <name type="scientific">Thalassobacillus cyri</name>
    <dbReference type="NCBI Taxonomy" id="571932"/>
    <lineage>
        <taxon>Bacteria</taxon>
        <taxon>Bacillati</taxon>
        <taxon>Bacillota</taxon>
        <taxon>Bacilli</taxon>
        <taxon>Bacillales</taxon>
        <taxon>Bacillaceae</taxon>
        <taxon>Thalassobacillus</taxon>
    </lineage>
</organism>
<evidence type="ECO:0000256" key="1">
    <source>
        <dbReference type="ARBA" id="ARBA00004651"/>
    </source>
</evidence>
<evidence type="ECO:0000256" key="6">
    <source>
        <dbReference type="ARBA" id="ARBA00022989"/>
    </source>
</evidence>
<comment type="similarity">
    <text evidence="2">Belongs to the BCCT transporter (TC 2.A.15) family.</text>
</comment>
<keyword evidence="7 8" id="KW-0472">Membrane</keyword>
<evidence type="ECO:0000256" key="5">
    <source>
        <dbReference type="ARBA" id="ARBA00022692"/>
    </source>
</evidence>
<dbReference type="GO" id="GO:0022857">
    <property type="term" value="F:transmembrane transporter activity"/>
    <property type="evidence" value="ECO:0007669"/>
    <property type="project" value="InterPro"/>
</dbReference>
<feature type="transmembrane region" description="Helical" evidence="8">
    <location>
        <begin position="347"/>
        <end position="370"/>
    </location>
</feature>
<dbReference type="PANTHER" id="PTHR30047">
    <property type="entry name" value="HIGH-AFFINITY CHOLINE TRANSPORT PROTEIN-RELATED"/>
    <property type="match status" value="1"/>
</dbReference>
<evidence type="ECO:0000313" key="9">
    <source>
        <dbReference type="EMBL" id="SEA22885.1"/>
    </source>
</evidence>
<feature type="transmembrane region" description="Helical" evidence="8">
    <location>
        <begin position="12"/>
        <end position="30"/>
    </location>
</feature>